<protein>
    <submittedName>
        <fullName evidence="2">Uncharacterized protein</fullName>
    </submittedName>
</protein>
<keyword evidence="1" id="KW-0812">Transmembrane</keyword>
<keyword evidence="1" id="KW-1133">Transmembrane helix</keyword>
<proteinExistence type="predicted"/>
<feature type="transmembrane region" description="Helical" evidence="1">
    <location>
        <begin position="43"/>
        <end position="64"/>
    </location>
</feature>
<dbReference type="AlphaFoldDB" id="A0A1G8Y2J4"/>
<dbReference type="EMBL" id="FNDX01000028">
    <property type="protein sequence ID" value="SDJ96335.1"/>
    <property type="molecule type" value="Genomic_DNA"/>
</dbReference>
<gene>
    <name evidence="2" type="ORF">SAMN05216192_1287</name>
</gene>
<name>A0A1G8Y2J4_9BACL</name>
<dbReference type="InterPro" id="IPR036679">
    <property type="entry name" value="FlgN-like_sf"/>
</dbReference>
<dbReference type="RefSeq" id="WP_090716794.1">
    <property type="nucleotide sequence ID" value="NZ_CBCSKY010000075.1"/>
</dbReference>
<evidence type="ECO:0000313" key="3">
    <source>
        <dbReference type="Proteomes" id="UP000199050"/>
    </source>
</evidence>
<feature type="transmembrane region" description="Helical" evidence="1">
    <location>
        <begin position="14"/>
        <end position="31"/>
    </location>
</feature>
<keyword evidence="3" id="KW-1185">Reference proteome</keyword>
<dbReference type="Proteomes" id="UP000199050">
    <property type="component" value="Unassembled WGS sequence"/>
</dbReference>
<accession>A0A1G8Y2J4</accession>
<sequence length="269" mass="31048">MKNTTREIITKKDLFYWIVFLLITILLTTTLRLTPNAQVVDYFSFGGTLASILLAVVAMIYSFYQSFSMQSSSERLNDSVNKIEKSLDNLEEFDEGLQKITYEIGIAGRELSASTTVLKDSLLTTIDELRNRLNSIENYNITNNDLIKNIYQQFDSHKKDTEIKETEQNLGITICEVSDIHRNLLVCFYKVYKANKPFSTDDITKMYLKREELEPFEGVAYLSLILAYLALLNSAKMIKMKNINEDKELIIETFNQELETYVLSKLEEA</sequence>
<dbReference type="GO" id="GO:0044780">
    <property type="term" value="P:bacterial-type flagellum assembly"/>
    <property type="evidence" value="ECO:0007669"/>
    <property type="project" value="InterPro"/>
</dbReference>
<evidence type="ECO:0000256" key="1">
    <source>
        <dbReference type="SAM" id="Phobius"/>
    </source>
</evidence>
<organism evidence="2 3">
    <name type="scientific">Paenibacillus typhae</name>
    <dbReference type="NCBI Taxonomy" id="1174501"/>
    <lineage>
        <taxon>Bacteria</taxon>
        <taxon>Bacillati</taxon>
        <taxon>Bacillota</taxon>
        <taxon>Bacilli</taxon>
        <taxon>Bacillales</taxon>
        <taxon>Paenibacillaceae</taxon>
        <taxon>Paenibacillus</taxon>
    </lineage>
</organism>
<reference evidence="3" key="1">
    <citation type="submission" date="2016-10" db="EMBL/GenBank/DDBJ databases">
        <authorList>
            <person name="Varghese N."/>
            <person name="Submissions S."/>
        </authorList>
    </citation>
    <scope>NUCLEOTIDE SEQUENCE [LARGE SCALE GENOMIC DNA]</scope>
    <source>
        <strain evidence="3">CGMCC 1.11012</strain>
    </source>
</reference>
<dbReference type="SUPFAM" id="SSF140566">
    <property type="entry name" value="FlgN-like"/>
    <property type="match status" value="1"/>
</dbReference>
<evidence type="ECO:0000313" key="2">
    <source>
        <dbReference type="EMBL" id="SDJ96335.1"/>
    </source>
</evidence>
<keyword evidence="1" id="KW-0472">Membrane</keyword>